<dbReference type="RefSeq" id="WP_005625315.1">
    <property type="nucleotide sequence ID" value="NZ_GL831084.1"/>
</dbReference>
<dbReference type="AlphaFoldDB" id="E8KKR6"/>
<reference evidence="2 3" key="1">
    <citation type="submission" date="2011-01" db="EMBL/GenBank/DDBJ databases">
        <authorList>
            <person name="Muzny D."/>
            <person name="Qin X."/>
            <person name="Deng J."/>
            <person name="Jiang H."/>
            <person name="Liu Y."/>
            <person name="Qu J."/>
            <person name="Song X.-Z."/>
            <person name="Zhang L."/>
            <person name="Thornton R."/>
            <person name="Coyle M."/>
            <person name="Francisco L."/>
            <person name="Jackson L."/>
            <person name="Javaid M."/>
            <person name="Korchina V."/>
            <person name="Kovar C."/>
            <person name="Mata R."/>
            <person name="Mathew T."/>
            <person name="Ngo R."/>
            <person name="Nguyen L."/>
            <person name="Nguyen N."/>
            <person name="Okwuonu G."/>
            <person name="Ongeri F."/>
            <person name="Pham C."/>
            <person name="Simmons D."/>
            <person name="Wilczek-Boney K."/>
            <person name="Hale W."/>
            <person name="Jakkamsetti A."/>
            <person name="Pham P."/>
            <person name="Ruth R."/>
            <person name="San Lucas F."/>
            <person name="Warren J."/>
            <person name="Zhang J."/>
            <person name="Zhao Z."/>
            <person name="Zhou C."/>
            <person name="Zhu D."/>
            <person name="Lee S."/>
            <person name="Bess C."/>
            <person name="Blankenburg K."/>
            <person name="Forbes L."/>
            <person name="Fu Q."/>
            <person name="Gubbala S."/>
            <person name="Hirani K."/>
            <person name="Jayaseelan J.C."/>
            <person name="Lara F."/>
            <person name="Munidasa M."/>
            <person name="Palculict T."/>
            <person name="Patil S."/>
            <person name="Pu L.-L."/>
            <person name="Saada N."/>
            <person name="Tang L."/>
            <person name="Weissenberger G."/>
            <person name="Zhu Y."/>
            <person name="Hemphill L."/>
            <person name="Shang Y."/>
            <person name="Youmans B."/>
            <person name="Ayvaz T."/>
            <person name="Ross M."/>
            <person name="Santibanez J."/>
            <person name="Aqrawi P."/>
            <person name="Gross S."/>
            <person name="Joshi V."/>
            <person name="Fowler G."/>
            <person name="Nazareth L."/>
            <person name="Reid J."/>
            <person name="Worley K."/>
            <person name="Petrosino J."/>
            <person name="Highlander S."/>
            <person name="Gibbs R."/>
        </authorList>
    </citation>
    <scope>NUCLEOTIDE SEQUENCE [LARGE SCALE GENOMIC DNA]</scope>
    <source>
        <strain evidence="2 3">ATCC 25976</strain>
    </source>
</reference>
<dbReference type="Proteomes" id="UP000005467">
    <property type="component" value="Unassembled WGS sequence"/>
</dbReference>
<gene>
    <name evidence="2" type="ORF">HMPREF0027_2433</name>
</gene>
<dbReference type="HOGENOM" id="CLU_2986211_0_0_6"/>
<sequence>MKKLVLATFTLLSATTSTFAANFLGACTREYDPTPYITKEGKLVYAPNQCIADLWAE</sequence>
<comment type="caution">
    <text evidence="2">The sequence shown here is derived from an EMBL/GenBank/DDBJ whole genome shotgun (WGS) entry which is preliminary data.</text>
</comment>
<accession>E8KKR6</accession>
<proteinExistence type="predicted"/>
<organism evidence="2 3">
    <name type="scientific">Actinobacillus ureae ATCC 25976</name>
    <dbReference type="NCBI Taxonomy" id="887324"/>
    <lineage>
        <taxon>Bacteria</taxon>
        <taxon>Pseudomonadati</taxon>
        <taxon>Pseudomonadota</taxon>
        <taxon>Gammaproteobacteria</taxon>
        <taxon>Pasteurellales</taxon>
        <taxon>Pasteurellaceae</taxon>
        <taxon>Actinobacillus</taxon>
    </lineage>
</organism>
<keyword evidence="3" id="KW-1185">Reference proteome</keyword>
<name>E8KKR6_9PAST</name>
<feature type="chain" id="PRO_5003223737" evidence="1">
    <location>
        <begin position="21"/>
        <end position="57"/>
    </location>
</feature>
<evidence type="ECO:0000313" key="3">
    <source>
        <dbReference type="Proteomes" id="UP000005467"/>
    </source>
</evidence>
<evidence type="ECO:0000313" key="2">
    <source>
        <dbReference type="EMBL" id="EFX90510.1"/>
    </source>
</evidence>
<protein>
    <submittedName>
        <fullName evidence="2">Uncharacterized protein</fullName>
    </submittedName>
</protein>
<keyword evidence="1" id="KW-0732">Signal</keyword>
<feature type="signal peptide" evidence="1">
    <location>
        <begin position="1"/>
        <end position="20"/>
    </location>
</feature>
<dbReference type="PROSITE" id="PS51257">
    <property type="entry name" value="PROKAR_LIPOPROTEIN"/>
    <property type="match status" value="1"/>
</dbReference>
<evidence type="ECO:0000256" key="1">
    <source>
        <dbReference type="SAM" id="SignalP"/>
    </source>
</evidence>
<dbReference type="EMBL" id="AEVG01000161">
    <property type="protein sequence ID" value="EFX90510.1"/>
    <property type="molecule type" value="Genomic_DNA"/>
</dbReference>